<evidence type="ECO:0000256" key="2">
    <source>
        <dbReference type="SAM" id="MobiDB-lite"/>
    </source>
</evidence>
<dbReference type="STRING" id="1095630.A0A2J6TGP3"/>
<accession>A0A2J6TGP3</accession>
<dbReference type="Proteomes" id="UP000235371">
    <property type="component" value="Unassembled WGS sequence"/>
</dbReference>
<dbReference type="RefSeq" id="XP_024739081.1">
    <property type="nucleotide sequence ID" value="XM_024871989.1"/>
</dbReference>
<gene>
    <name evidence="4" type="ORF">K444DRAFT_336481</name>
</gene>
<dbReference type="OrthoDB" id="3529902at2759"/>
<dbReference type="InterPro" id="IPR036638">
    <property type="entry name" value="HLH_DNA-bd_sf"/>
</dbReference>
<dbReference type="EMBL" id="KZ613783">
    <property type="protein sequence ID" value="PMD62177.1"/>
    <property type="molecule type" value="Genomic_DNA"/>
</dbReference>
<dbReference type="InParanoid" id="A0A2J6TGP3"/>
<dbReference type="AlphaFoldDB" id="A0A2J6TGP3"/>
<name>A0A2J6TGP3_9HELO</name>
<reference evidence="4 5" key="1">
    <citation type="submission" date="2016-04" db="EMBL/GenBank/DDBJ databases">
        <title>A degradative enzymes factory behind the ericoid mycorrhizal symbiosis.</title>
        <authorList>
            <consortium name="DOE Joint Genome Institute"/>
            <person name="Martino E."/>
            <person name="Morin E."/>
            <person name="Grelet G."/>
            <person name="Kuo A."/>
            <person name="Kohler A."/>
            <person name="Daghino S."/>
            <person name="Barry K."/>
            <person name="Choi C."/>
            <person name="Cichocki N."/>
            <person name="Clum A."/>
            <person name="Copeland A."/>
            <person name="Hainaut M."/>
            <person name="Haridas S."/>
            <person name="Labutti K."/>
            <person name="Lindquist E."/>
            <person name="Lipzen A."/>
            <person name="Khouja H.-R."/>
            <person name="Murat C."/>
            <person name="Ohm R."/>
            <person name="Olson A."/>
            <person name="Spatafora J."/>
            <person name="Veneault-Fourrey C."/>
            <person name="Henrissat B."/>
            <person name="Grigoriev I."/>
            <person name="Martin F."/>
            <person name="Perotto S."/>
        </authorList>
    </citation>
    <scope>NUCLEOTIDE SEQUENCE [LARGE SCALE GENOMIC DNA]</scope>
    <source>
        <strain evidence="4 5">E</strain>
    </source>
</reference>
<feature type="region of interest" description="Disordered" evidence="2">
    <location>
        <begin position="144"/>
        <end position="169"/>
    </location>
</feature>
<keyword evidence="5" id="KW-1185">Reference proteome</keyword>
<proteinExistence type="predicted"/>
<evidence type="ECO:0000256" key="1">
    <source>
        <dbReference type="SAM" id="Coils"/>
    </source>
</evidence>
<evidence type="ECO:0000313" key="5">
    <source>
        <dbReference type="Proteomes" id="UP000235371"/>
    </source>
</evidence>
<protein>
    <recommendedName>
        <fullName evidence="3">BHLH domain-containing protein</fullName>
    </recommendedName>
</protein>
<organism evidence="4 5">
    <name type="scientific">Hyaloscypha bicolor E</name>
    <dbReference type="NCBI Taxonomy" id="1095630"/>
    <lineage>
        <taxon>Eukaryota</taxon>
        <taxon>Fungi</taxon>
        <taxon>Dikarya</taxon>
        <taxon>Ascomycota</taxon>
        <taxon>Pezizomycotina</taxon>
        <taxon>Leotiomycetes</taxon>
        <taxon>Helotiales</taxon>
        <taxon>Hyaloscyphaceae</taxon>
        <taxon>Hyaloscypha</taxon>
        <taxon>Hyaloscypha bicolor</taxon>
    </lineage>
</organism>
<sequence length="257" mass="28623">MEPRPNYFPLPARGGTQGAGWDHQWSNSALGWEMSRSIDIPLLQYTTAALGYPPGMSYTPLESPHSNYTASLPSITNSPNNATFPSDARSARVEPIIPVYDGRYPPSNAPLQKVDRAGNCDDEEMVEVDPDDYSWSPSLRKCDPVPKLTSRPAHRRSKSTTEASLSNARKAHTVVERNYRDRLNDKISELGLYLFETPADSRTKPSKSLIMTRAKERLQQLEARNDVLEREVVKLKQHIAILDHIVGRQGGVGIAGE</sequence>
<dbReference type="GO" id="GO:0046983">
    <property type="term" value="F:protein dimerization activity"/>
    <property type="evidence" value="ECO:0007669"/>
    <property type="project" value="InterPro"/>
</dbReference>
<dbReference type="Gene3D" id="4.10.280.10">
    <property type="entry name" value="Helix-loop-helix DNA-binding domain"/>
    <property type="match status" value="1"/>
</dbReference>
<dbReference type="PROSITE" id="PS50888">
    <property type="entry name" value="BHLH"/>
    <property type="match status" value="1"/>
</dbReference>
<feature type="domain" description="BHLH" evidence="3">
    <location>
        <begin position="167"/>
        <end position="221"/>
    </location>
</feature>
<dbReference type="SUPFAM" id="SSF47459">
    <property type="entry name" value="HLH, helix-loop-helix DNA-binding domain"/>
    <property type="match status" value="1"/>
</dbReference>
<dbReference type="Pfam" id="PF00010">
    <property type="entry name" value="HLH"/>
    <property type="match status" value="1"/>
</dbReference>
<feature type="coiled-coil region" evidence="1">
    <location>
        <begin position="211"/>
        <end position="238"/>
    </location>
</feature>
<dbReference type="InterPro" id="IPR011598">
    <property type="entry name" value="bHLH_dom"/>
</dbReference>
<dbReference type="SMART" id="SM00353">
    <property type="entry name" value="HLH"/>
    <property type="match status" value="1"/>
</dbReference>
<evidence type="ECO:0000259" key="3">
    <source>
        <dbReference type="PROSITE" id="PS50888"/>
    </source>
</evidence>
<evidence type="ECO:0000313" key="4">
    <source>
        <dbReference type="EMBL" id="PMD62177.1"/>
    </source>
</evidence>
<keyword evidence="1" id="KW-0175">Coiled coil</keyword>
<dbReference type="GeneID" id="36580071"/>